<evidence type="ECO:0000256" key="1">
    <source>
        <dbReference type="ARBA" id="ARBA00008857"/>
    </source>
</evidence>
<feature type="domain" description="Core-binding (CB)" evidence="6">
    <location>
        <begin position="23"/>
        <end position="126"/>
    </location>
</feature>
<dbReference type="InterPro" id="IPR013762">
    <property type="entry name" value="Integrase-like_cat_sf"/>
</dbReference>
<dbReference type="Gene3D" id="1.10.150.130">
    <property type="match status" value="1"/>
</dbReference>
<dbReference type="Proteomes" id="UP000012081">
    <property type="component" value="Unassembled WGS sequence"/>
</dbReference>
<dbReference type="PANTHER" id="PTHR30349">
    <property type="entry name" value="PHAGE INTEGRASE-RELATED"/>
    <property type="match status" value="1"/>
</dbReference>
<name>M8DMS5_9BACL</name>
<dbReference type="InterPro" id="IPR050090">
    <property type="entry name" value="Tyrosine_recombinase_XerCD"/>
</dbReference>
<dbReference type="PROSITE" id="PS51898">
    <property type="entry name" value="TYR_RECOMBINASE"/>
    <property type="match status" value="1"/>
</dbReference>
<evidence type="ECO:0000256" key="2">
    <source>
        <dbReference type="ARBA" id="ARBA00023125"/>
    </source>
</evidence>
<sequence>MGALDKRKGRRQKTERFSVASDNSLDALFERFYHAKVAEGRKERTLESYRENYGFFVEYMDLRGYGRDVRLVTPDFIREYIVWNLNEKVRFDGHKFKSEAEQTVGITASSVNTRLKTMRTMFRYLAEEELIDTNPFDGVKPVEENENEIHIMSVEQLRKLLAAPNQRRYSGFRDYVVMNVLLDGFLRINEALSLRRTDIDFDLGMITVRAEESKNRKSRTVPLKRQTVKLIQELIKENSDFESDYVFLANYGERLRDGQFRHRLKDYARQAGIPIRVHPHLFRHTAATMFLEAGGDIRHLQLILGHSDLRMVMRYTHLSKASIKHQHEQYSPMNEITGKLNKERKIIR</sequence>
<dbReference type="PROSITE" id="PS51900">
    <property type="entry name" value="CB"/>
    <property type="match status" value="1"/>
</dbReference>
<protein>
    <submittedName>
        <fullName evidence="7">Site-specific integrase</fullName>
    </submittedName>
</protein>
<dbReference type="OrthoDB" id="107900at2"/>
<dbReference type="InterPro" id="IPR010998">
    <property type="entry name" value="Integrase_recombinase_N"/>
</dbReference>
<dbReference type="PANTHER" id="PTHR30349:SF41">
    <property type="entry name" value="INTEGRASE_RECOMBINASE PROTEIN MJ0367-RELATED"/>
    <property type="match status" value="1"/>
</dbReference>
<dbReference type="EMBL" id="APBN01000001">
    <property type="protein sequence ID" value="EMT54787.1"/>
    <property type="molecule type" value="Genomic_DNA"/>
</dbReference>
<evidence type="ECO:0000259" key="5">
    <source>
        <dbReference type="PROSITE" id="PS51898"/>
    </source>
</evidence>
<evidence type="ECO:0000259" key="6">
    <source>
        <dbReference type="PROSITE" id="PS51900"/>
    </source>
</evidence>
<evidence type="ECO:0000256" key="4">
    <source>
        <dbReference type="PROSITE-ProRule" id="PRU01248"/>
    </source>
</evidence>
<dbReference type="PATRIC" id="fig|1300222.3.peg.877"/>
<evidence type="ECO:0000256" key="3">
    <source>
        <dbReference type="ARBA" id="ARBA00023172"/>
    </source>
</evidence>
<dbReference type="SUPFAM" id="SSF56349">
    <property type="entry name" value="DNA breaking-rejoining enzymes"/>
    <property type="match status" value="1"/>
</dbReference>
<reference evidence="7 8" key="1">
    <citation type="submission" date="2013-03" db="EMBL/GenBank/DDBJ databases">
        <title>Assembly of a new bacterial strain Brevibacillus borstelensis AK1.</title>
        <authorList>
            <person name="Rajan I."/>
            <person name="PoliReddy D."/>
            <person name="Sugumar T."/>
            <person name="Rathinam K."/>
            <person name="Alqarawi S."/>
            <person name="Khalil A.B."/>
            <person name="Sivakumar N."/>
        </authorList>
    </citation>
    <scope>NUCLEOTIDE SEQUENCE [LARGE SCALE GENOMIC DNA]</scope>
    <source>
        <strain evidence="7 8">AK1</strain>
    </source>
</reference>
<keyword evidence="3" id="KW-0233">DNA recombination</keyword>
<organism evidence="7 8">
    <name type="scientific">Brevibacillus borstelensis AK1</name>
    <dbReference type="NCBI Taxonomy" id="1300222"/>
    <lineage>
        <taxon>Bacteria</taxon>
        <taxon>Bacillati</taxon>
        <taxon>Bacillota</taxon>
        <taxon>Bacilli</taxon>
        <taxon>Bacillales</taxon>
        <taxon>Paenibacillaceae</taxon>
        <taxon>Brevibacillus</taxon>
    </lineage>
</organism>
<dbReference type="GO" id="GO:0003677">
    <property type="term" value="F:DNA binding"/>
    <property type="evidence" value="ECO:0007669"/>
    <property type="project" value="UniProtKB-UniRule"/>
</dbReference>
<comment type="caution">
    <text evidence="7">The sequence shown here is derived from an EMBL/GenBank/DDBJ whole genome shotgun (WGS) entry which is preliminary data.</text>
</comment>
<dbReference type="Gene3D" id="1.10.443.10">
    <property type="entry name" value="Intergrase catalytic core"/>
    <property type="match status" value="1"/>
</dbReference>
<keyword evidence="2 4" id="KW-0238">DNA-binding</keyword>
<accession>M8DMS5</accession>
<proteinExistence type="inferred from homology"/>
<keyword evidence="8" id="KW-1185">Reference proteome</keyword>
<gene>
    <name evidence="7" type="ORF">I532_04245</name>
</gene>
<comment type="similarity">
    <text evidence="1">Belongs to the 'phage' integrase family.</text>
</comment>
<dbReference type="Pfam" id="PF00589">
    <property type="entry name" value="Phage_integrase"/>
    <property type="match status" value="1"/>
</dbReference>
<dbReference type="InterPro" id="IPR011010">
    <property type="entry name" value="DNA_brk_join_enz"/>
</dbReference>
<feature type="domain" description="Tyr recombinase" evidence="5">
    <location>
        <begin position="147"/>
        <end position="331"/>
    </location>
</feature>
<dbReference type="AlphaFoldDB" id="M8DMS5"/>
<evidence type="ECO:0000313" key="7">
    <source>
        <dbReference type="EMBL" id="EMT54787.1"/>
    </source>
</evidence>
<dbReference type="GO" id="GO:0015074">
    <property type="term" value="P:DNA integration"/>
    <property type="evidence" value="ECO:0007669"/>
    <property type="project" value="InterPro"/>
</dbReference>
<dbReference type="RefSeq" id="WP_003386611.1">
    <property type="nucleotide sequence ID" value="NZ_APBN01000001.1"/>
</dbReference>
<dbReference type="InterPro" id="IPR044068">
    <property type="entry name" value="CB"/>
</dbReference>
<dbReference type="STRING" id="1300222.I532_04245"/>
<dbReference type="GO" id="GO:0006310">
    <property type="term" value="P:DNA recombination"/>
    <property type="evidence" value="ECO:0007669"/>
    <property type="project" value="UniProtKB-KW"/>
</dbReference>
<dbReference type="InterPro" id="IPR002104">
    <property type="entry name" value="Integrase_catalytic"/>
</dbReference>
<evidence type="ECO:0000313" key="8">
    <source>
        <dbReference type="Proteomes" id="UP000012081"/>
    </source>
</evidence>